<accession>A0ACA9SWQ3</accession>
<gene>
    <name evidence="1" type="ORF">RPERSI_LOCUS36365</name>
</gene>
<dbReference type="EMBL" id="CAJVQC010173770">
    <property type="protein sequence ID" value="CAG8851010.1"/>
    <property type="molecule type" value="Genomic_DNA"/>
</dbReference>
<reference evidence="1" key="1">
    <citation type="submission" date="2021-06" db="EMBL/GenBank/DDBJ databases">
        <authorList>
            <person name="Kallberg Y."/>
            <person name="Tangrot J."/>
            <person name="Rosling A."/>
        </authorList>
    </citation>
    <scope>NUCLEOTIDE SEQUENCE</scope>
    <source>
        <strain evidence="1">MA461A</strain>
    </source>
</reference>
<evidence type="ECO:0000313" key="2">
    <source>
        <dbReference type="Proteomes" id="UP000789920"/>
    </source>
</evidence>
<keyword evidence="2" id="KW-1185">Reference proteome</keyword>
<protein>
    <submittedName>
        <fullName evidence="1">11598_t:CDS:1</fullName>
    </submittedName>
</protein>
<evidence type="ECO:0000313" key="1">
    <source>
        <dbReference type="EMBL" id="CAG8851010.1"/>
    </source>
</evidence>
<comment type="caution">
    <text evidence="1">The sequence shown here is derived from an EMBL/GenBank/DDBJ whole genome shotgun (WGS) entry which is preliminary data.</text>
</comment>
<feature type="non-terminal residue" evidence="1">
    <location>
        <position position="1"/>
    </location>
</feature>
<proteinExistence type="predicted"/>
<name>A0ACA9SWQ3_9GLOM</name>
<dbReference type="Proteomes" id="UP000789920">
    <property type="component" value="Unassembled WGS sequence"/>
</dbReference>
<sequence length="111" mass="12744">DYHWDDHDEPNSLCVLITLGDFEGGELCFPQLQVVVHLRPGQVVAFASCLLLHSNFIVTKGIRHSIVYFVHDTFFYNLRDFDPTYLETRIEKANGPIVSEQDLNNAQDLNH</sequence>
<organism evidence="1 2">
    <name type="scientific">Racocetra persica</name>
    <dbReference type="NCBI Taxonomy" id="160502"/>
    <lineage>
        <taxon>Eukaryota</taxon>
        <taxon>Fungi</taxon>
        <taxon>Fungi incertae sedis</taxon>
        <taxon>Mucoromycota</taxon>
        <taxon>Glomeromycotina</taxon>
        <taxon>Glomeromycetes</taxon>
        <taxon>Diversisporales</taxon>
        <taxon>Gigasporaceae</taxon>
        <taxon>Racocetra</taxon>
    </lineage>
</organism>